<gene>
    <name evidence="1" type="ORF">VTL71DRAFT_16295</name>
</gene>
<evidence type="ECO:0000313" key="1">
    <source>
        <dbReference type="EMBL" id="KAL2068197.1"/>
    </source>
</evidence>
<proteinExistence type="predicted"/>
<evidence type="ECO:0000313" key="2">
    <source>
        <dbReference type="Proteomes" id="UP001595075"/>
    </source>
</evidence>
<comment type="caution">
    <text evidence="1">The sequence shown here is derived from an EMBL/GenBank/DDBJ whole genome shotgun (WGS) entry which is preliminary data.</text>
</comment>
<dbReference type="Proteomes" id="UP001595075">
    <property type="component" value="Unassembled WGS sequence"/>
</dbReference>
<protein>
    <submittedName>
        <fullName evidence="1">Uncharacterized protein</fullName>
    </submittedName>
</protein>
<dbReference type="EMBL" id="JAZHXI010000009">
    <property type="protein sequence ID" value="KAL2068197.1"/>
    <property type="molecule type" value="Genomic_DNA"/>
</dbReference>
<name>A0ABR4CE20_9HELO</name>
<organism evidence="1 2">
    <name type="scientific">Oculimacula yallundae</name>
    <dbReference type="NCBI Taxonomy" id="86028"/>
    <lineage>
        <taxon>Eukaryota</taxon>
        <taxon>Fungi</taxon>
        <taxon>Dikarya</taxon>
        <taxon>Ascomycota</taxon>
        <taxon>Pezizomycotina</taxon>
        <taxon>Leotiomycetes</taxon>
        <taxon>Helotiales</taxon>
        <taxon>Ploettnerulaceae</taxon>
        <taxon>Oculimacula</taxon>
    </lineage>
</organism>
<reference evidence="1 2" key="1">
    <citation type="journal article" date="2024" name="Commun. Biol.">
        <title>Comparative genomic analysis of thermophilic fungi reveals convergent evolutionary adaptations and gene losses.</title>
        <authorList>
            <person name="Steindorff A.S."/>
            <person name="Aguilar-Pontes M.V."/>
            <person name="Robinson A.J."/>
            <person name="Andreopoulos B."/>
            <person name="LaButti K."/>
            <person name="Kuo A."/>
            <person name="Mondo S."/>
            <person name="Riley R."/>
            <person name="Otillar R."/>
            <person name="Haridas S."/>
            <person name="Lipzen A."/>
            <person name="Grimwood J."/>
            <person name="Schmutz J."/>
            <person name="Clum A."/>
            <person name="Reid I.D."/>
            <person name="Moisan M.C."/>
            <person name="Butler G."/>
            <person name="Nguyen T.T.M."/>
            <person name="Dewar K."/>
            <person name="Conant G."/>
            <person name="Drula E."/>
            <person name="Henrissat B."/>
            <person name="Hansel C."/>
            <person name="Singer S."/>
            <person name="Hutchinson M.I."/>
            <person name="de Vries R.P."/>
            <person name="Natvig D.O."/>
            <person name="Powell A.J."/>
            <person name="Tsang A."/>
            <person name="Grigoriev I.V."/>
        </authorList>
    </citation>
    <scope>NUCLEOTIDE SEQUENCE [LARGE SCALE GENOMIC DNA]</scope>
    <source>
        <strain evidence="1 2">CBS 494.80</strain>
    </source>
</reference>
<accession>A0ABR4CE20</accession>
<sequence length="78" mass="9039">MDSIQKYHRPVTDQIRSRINNKSPLSLSVIEKGLRSHLFRSLARVQAPKKLCFAHGQQMRVQISRAKKEDDAQLQQQV</sequence>
<keyword evidence="2" id="KW-1185">Reference proteome</keyword>